<evidence type="ECO:0000256" key="9">
    <source>
        <dbReference type="ARBA" id="ARBA00023160"/>
    </source>
</evidence>
<keyword evidence="7 13" id="KW-0276">Fatty acid metabolism</keyword>
<feature type="active site" evidence="13">
    <location>
        <position position="284"/>
    </location>
</feature>
<dbReference type="NCBIfam" id="NF006829">
    <property type="entry name" value="PRK09352.1"/>
    <property type="match status" value="1"/>
</dbReference>
<dbReference type="GO" id="GO:0044550">
    <property type="term" value="P:secondary metabolite biosynthetic process"/>
    <property type="evidence" value="ECO:0007669"/>
    <property type="project" value="TreeGrafter"/>
</dbReference>
<dbReference type="UniPathway" id="UPA00094"/>
<dbReference type="EC" id="2.3.1.180" evidence="3 13"/>
<dbReference type="NCBIfam" id="TIGR00747">
    <property type="entry name" value="fabH"/>
    <property type="match status" value="1"/>
</dbReference>
<evidence type="ECO:0000259" key="15">
    <source>
        <dbReference type="Pfam" id="PF08545"/>
    </source>
</evidence>
<reference evidence="16 17" key="1">
    <citation type="submission" date="2018-03" db="EMBL/GenBank/DDBJ databases">
        <title>Genomic Encyclopedia of Archaeal and Bacterial Type Strains, Phase II (KMG-II): from individual species to whole genera.</title>
        <authorList>
            <person name="Goeker M."/>
        </authorList>
    </citation>
    <scope>NUCLEOTIDE SEQUENCE [LARGE SCALE GENOMIC DNA]</scope>
    <source>
        <strain evidence="16 17">DSM 100214</strain>
    </source>
</reference>
<evidence type="ECO:0000256" key="6">
    <source>
        <dbReference type="ARBA" id="ARBA00022679"/>
    </source>
</evidence>
<dbReference type="AlphaFoldDB" id="A0A2V3PND8"/>
<dbReference type="Proteomes" id="UP000247973">
    <property type="component" value="Unassembled WGS sequence"/>
</dbReference>
<evidence type="ECO:0000313" key="17">
    <source>
        <dbReference type="Proteomes" id="UP000247973"/>
    </source>
</evidence>
<evidence type="ECO:0000256" key="11">
    <source>
        <dbReference type="ARBA" id="ARBA00023315"/>
    </source>
</evidence>
<sequence length="330" mass="36015">MIQAAITGIGAYVPEDVITNEDLEKLVDTNDEWIMSRVGIKERHVLRGEGKGTSVMGIRAVQELLDKTNTKPEDVEVIIFATTTPDFQFPSTAALVADGCGIKNSLAFDLQAACSGFLFGLETGSNYIKSGRYKKVIVVAGDKMTAITNYKDRTTCPLFGDAVGAVMLEPTAEDYGIIDTILHTDGFGAPHLHLCGGGSAFPASAETIEKGMHYVYQEGQVVFKHAVSRMADVSAEIMERNQLTKDDVSWFVPHQANLRIIDAAANRMGLSRDKVMINIERYGNTSAGTIPICLWEWESKLKKGDNIILAAFGAGFTWGSVYLKWAYDGK</sequence>
<comment type="subunit">
    <text evidence="13">Homodimer.</text>
</comment>
<evidence type="ECO:0000256" key="4">
    <source>
        <dbReference type="ARBA" id="ARBA00022490"/>
    </source>
</evidence>
<comment type="catalytic activity">
    <reaction evidence="12">
        <text>malonyl-[ACP] + acetyl-CoA + H(+) = 3-oxobutanoyl-[ACP] + CO2 + CoA</text>
        <dbReference type="Rhea" id="RHEA:12080"/>
        <dbReference type="Rhea" id="RHEA-COMP:9623"/>
        <dbReference type="Rhea" id="RHEA-COMP:9625"/>
        <dbReference type="ChEBI" id="CHEBI:15378"/>
        <dbReference type="ChEBI" id="CHEBI:16526"/>
        <dbReference type="ChEBI" id="CHEBI:57287"/>
        <dbReference type="ChEBI" id="CHEBI:57288"/>
        <dbReference type="ChEBI" id="CHEBI:78449"/>
        <dbReference type="ChEBI" id="CHEBI:78450"/>
        <dbReference type="EC" id="2.3.1.180"/>
    </reaction>
    <physiologicalReaction direction="left-to-right" evidence="12">
        <dbReference type="Rhea" id="RHEA:12081"/>
    </physiologicalReaction>
</comment>
<dbReference type="GO" id="GO:0033818">
    <property type="term" value="F:beta-ketoacyl-acyl-carrier-protein synthase III activity"/>
    <property type="evidence" value="ECO:0007669"/>
    <property type="project" value="UniProtKB-UniRule"/>
</dbReference>
<evidence type="ECO:0000256" key="5">
    <source>
        <dbReference type="ARBA" id="ARBA00022516"/>
    </source>
</evidence>
<keyword evidence="6 13" id="KW-0808">Transferase</keyword>
<keyword evidence="8 13" id="KW-0443">Lipid metabolism</keyword>
<dbReference type="CDD" id="cd00830">
    <property type="entry name" value="KAS_III"/>
    <property type="match status" value="1"/>
</dbReference>
<dbReference type="Gene3D" id="3.40.47.10">
    <property type="match status" value="1"/>
</dbReference>
<feature type="domain" description="Beta-ketoacyl-[acyl-carrier-protein] synthase III N-terminal" evidence="15">
    <location>
        <begin position="108"/>
        <end position="186"/>
    </location>
</feature>
<comment type="subcellular location">
    <subcellularLocation>
        <location evidence="13">Cytoplasm</location>
    </subcellularLocation>
</comment>
<dbReference type="InterPro" id="IPR013747">
    <property type="entry name" value="ACP_syn_III_C"/>
</dbReference>
<evidence type="ECO:0000256" key="10">
    <source>
        <dbReference type="ARBA" id="ARBA00023268"/>
    </source>
</evidence>
<dbReference type="InterPro" id="IPR013751">
    <property type="entry name" value="ACP_syn_III_N"/>
</dbReference>
<evidence type="ECO:0000256" key="2">
    <source>
        <dbReference type="ARBA" id="ARBA00008642"/>
    </source>
</evidence>
<feature type="active site" evidence="13">
    <location>
        <position position="254"/>
    </location>
</feature>
<organism evidence="16 17">
    <name type="scientific">Dysgonomonas alginatilytica</name>
    <dbReference type="NCBI Taxonomy" id="1605892"/>
    <lineage>
        <taxon>Bacteria</taxon>
        <taxon>Pseudomonadati</taxon>
        <taxon>Bacteroidota</taxon>
        <taxon>Bacteroidia</taxon>
        <taxon>Bacteroidales</taxon>
        <taxon>Dysgonomonadaceae</taxon>
        <taxon>Dysgonomonas</taxon>
    </lineage>
</organism>
<feature type="domain" description="Beta-ketoacyl-[acyl-carrier-protein] synthase III C-terminal" evidence="14">
    <location>
        <begin position="238"/>
        <end position="325"/>
    </location>
</feature>
<evidence type="ECO:0000313" key="16">
    <source>
        <dbReference type="EMBL" id="PXV63825.1"/>
    </source>
</evidence>
<dbReference type="Pfam" id="PF08545">
    <property type="entry name" value="ACP_syn_III"/>
    <property type="match status" value="1"/>
</dbReference>
<keyword evidence="9 13" id="KW-0275">Fatty acid biosynthesis</keyword>
<evidence type="ECO:0000256" key="1">
    <source>
        <dbReference type="ARBA" id="ARBA00005194"/>
    </source>
</evidence>
<dbReference type="OrthoDB" id="9815506at2"/>
<accession>A0A2V3PND8</accession>
<evidence type="ECO:0000256" key="7">
    <source>
        <dbReference type="ARBA" id="ARBA00022832"/>
    </source>
</evidence>
<proteinExistence type="inferred from homology"/>
<protein>
    <recommendedName>
        <fullName evidence="3 13">Beta-ketoacyl-[acyl-carrier-protein] synthase III</fullName>
        <shortName evidence="13">Beta-ketoacyl-ACP synthase III</shortName>
        <shortName evidence="13">KAS III</shortName>
        <ecNumber evidence="3 13">2.3.1.180</ecNumber>
    </recommendedName>
    <alternativeName>
        <fullName evidence="13">3-oxoacyl-[acyl-carrier-protein] synthase 3</fullName>
    </alternativeName>
    <alternativeName>
        <fullName evidence="13">3-oxoacyl-[acyl-carrier-protein] synthase III</fullName>
    </alternativeName>
</protein>
<keyword evidence="5 13" id="KW-0444">Lipid biosynthesis</keyword>
<dbReference type="FunFam" id="3.40.47.10:FF:000004">
    <property type="entry name" value="3-oxoacyl-[acyl-carrier-protein] synthase 3"/>
    <property type="match status" value="1"/>
</dbReference>
<dbReference type="InterPro" id="IPR004655">
    <property type="entry name" value="FabH"/>
</dbReference>
<evidence type="ECO:0000256" key="8">
    <source>
        <dbReference type="ARBA" id="ARBA00023098"/>
    </source>
</evidence>
<evidence type="ECO:0000256" key="12">
    <source>
        <dbReference type="ARBA" id="ARBA00051096"/>
    </source>
</evidence>
<keyword evidence="10 13" id="KW-0511">Multifunctional enzyme</keyword>
<comment type="pathway">
    <text evidence="1 13">Lipid metabolism; fatty acid biosynthesis.</text>
</comment>
<dbReference type="PANTHER" id="PTHR34069:SF2">
    <property type="entry name" value="BETA-KETOACYL-[ACYL-CARRIER-PROTEIN] SYNTHASE III"/>
    <property type="match status" value="1"/>
</dbReference>
<comment type="function">
    <text evidence="13">Catalyzes the condensation reaction of fatty acid synthesis by the addition to an acyl acceptor of two carbons from malonyl-ACP. Catalyzes the first condensation reaction which initiates fatty acid synthesis and may therefore play a role in governing the total rate of fatty acid production. Possesses both acetoacetyl-ACP synthase and acetyl transacylase activities. Its substrate specificity determines the biosynthesis of branched-chain and/or straight-chain of fatty acids.</text>
</comment>
<name>A0A2V3PND8_9BACT</name>
<keyword evidence="4 13" id="KW-0963">Cytoplasm</keyword>
<feature type="region of interest" description="ACP-binding" evidence="13">
    <location>
        <begin position="255"/>
        <end position="259"/>
    </location>
</feature>
<evidence type="ECO:0000259" key="14">
    <source>
        <dbReference type="Pfam" id="PF08541"/>
    </source>
</evidence>
<dbReference type="GO" id="GO:0005737">
    <property type="term" value="C:cytoplasm"/>
    <property type="evidence" value="ECO:0007669"/>
    <property type="project" value="UniProtKB-SubCell"/>
</dbReference>
<dbReference type="SUPFAM" id="SSF53901">
    <property type="entry name" value="Thiolase-like"/>
    <property type="match status" value="1"/>
</dbReference>
<dbReference type="HAMAP" id="MF_01815">
    <property type="entry name" value="FabH"/>
    <property type="match status" value="1"/>
</dbReference>
<dbReference type="Pfam" id="PF08541">
    <property type="entry name" value="ACP_syn_III_C"/>
    <property type="match status" value="1"/>
</dbReference>
<evidence type="ECO:0000256" key="13">
    <source>
        <dbReference type="HAMAP-Rule" id="MF_01815"/>
    </source>
</evidence>
<dbReference type="InterPro" id="IPR016039">
    <property type="entry name" value="Thiolase-like"/>
</dbReference>
<feature type="active site" evidence="13">
    <location>
        <position position="114"/>
    </location>
</feature>
<comment type="similarity">
    <text evidence="2 13">Belongs to the thiolase-like superfamily. FabH family.</text>
</comment>
<evidence type="ECO:0000256" key="3">
    <source>
        <dbReference type="ARBA" id="ARBA00012333"/>
    </source>
</evidence>
<keyword evidence="11 13" id="KW-0012">Acyltransferase</keyword>
<gene>
    <name evidence="13" type="primary">fabH</name>
    <name evidence="16" type="ORF">CLV62_11274</name>
</gene>
<dbReference type="GO" id="GO:0006633">
    <property type="term" value="P:fatty acid biosynthetic process"/>
    <property type="evidence" value="ECO:0007669"/>
    <property type="project" value="UniProtKB-UniRule"/>
</dbReference>
<dbReference type="PANTHER" id="PTHR34069">
    <property type="entry name" value="3-OXOACYL-[ACYL-CARRIER-PROTEIN] SYNTHASE 3"/>
    <property type="match status" value="1"/>
</dbReference>
<keyword evidence="17" id="KW-1185">Reference proteome</keyword>
<dbReference type="GO" id="GO:0004315">
    <property type="term" value="F:3-oxoacyl-[acyl-carrier-protein] synthase activity"/>
    <property type="evidence" value="ECO:0007669"/>
    <property type="project" value="InterPro"/>
</dbReference>
<comment type="domain">
    <text evidence="13">The last Arg residue of the ACP-binding site is essential for the weak association between ACP/AcpP and FabH.</text>
</comment>
<comment type="caution">
    <text evidence="16">The sequence shown here is derived from an EMBL/GenBank/DDBJ whole genome shotgun (WGS) entry which is preliminary data.</text>
</comment>
<dbReference type="EMBL" id="QICL01000012">
    <property type="protein sequence ID" value="PXV63825.1"/>
    <property type="molecule type" value="Genomic_DNA"/>
</dbReference>
<dbReference type="RefSeq" id="WP_110310790.1">
    <property type="nucleotide sequence ID" value="NZ_QICL01000012.1"/>
</dbReference>